<dbReference type="InterPro" id="IPR015881">
    <property type="entry name" value="ARHD_Rieske_2Fe_2S"/>
</dbReference>
<organism evidence="7">
    <name type="scientific">viral metagenome</name>
    <dbReference type="NCBI Taxonomy" id="1070528"/>
    <lineage>
        <taxon>unclassified sequences</taxon>
        <taxon>metagenomes</taxon>
        <taxon>organismal metagenomes</taxon>
    </lineage>
</organism>
<evidence type="ECO:0000313" key="7">
    <source>
        <dbReference type="EMBL" id="QHT15333.1"/>
    </source>
</evidence>
<feature type="domain" description="Rieske" evidence="6">
    <location>
        <begin position="80"/>
        <end position="182"/>
    </location>
</feature>
<dbReference type="SUPFAM" id="SSF55961">
    <property type="entry name" value="Bet v1-like"/>
    <property type="match status" value="1"/>
</dbReference>
<dbReference type="InterPro" id="IPR036922">
    <property type="entry name" value="Rieske_2Fe-2S_sf"/>
</dbReference>
<dbReference type="PROSITE" id="PS00570">
    <property type="entry name" value="RING_HYDROXYL_ALPHA"/>
    <property type="match status" value="1"/>
</dbReference>
<dbReference type="GO" id="GO:0051537">
    <property type="term" value="F:2 iron, 2 sulfur cluster binding"/>
    <property type="evidence" value="ECO:0007669"/>
    <property type="project" value="UniProtKB-KW"/>
</dbReference>
<reference evidence="7" key="1">
    <citation type="journal article" date="2020" name="Nature">
        <title>Giant virus diversity and host interactions through global metagenomics.</title>
        <authorList>
            <person name="Schulz F."/>
            <person name="Roux S."/>
            <person name="Paez-Espino D."/>
            <person name="Jungbluth S."/>
            <person name="Walsh D.A."/>
            <person name="Denef V.J."/>
            <person name="McMahon K.D."/>
            <person name="Konstantinidis K.T."/>
            <person name="Eloe-Fadrosh E.A."/>
            <person name="Kyrpides N.C."/>
            <person name="Woyke T."/>
        </authorList>
    </citation>
    <scope>NUCLEOTIDE SEQUENCE</scope>
    <source>
        <strain evidence="7">GVMAG-M-3300023174-144</strain>
    </source>
</reference>
<keyword evidence="1" id="KW-0001">2Fe-2S</keyword>
<dbReference type="InterPro" id="IPR017941">
    <property type="entry name" value="Rieske_2Fe-2S"/>
</dbReference>
<dbReference type="AlphaFoldDB" id="A0A6C0DFS4"/>
<evidence type="ECO:0000256" key="5">
    <source>
        <dbReference type="ARBA" id="ARBA00023014"/>
    </source>
</evidence>
<evidence type="ECO:0000256" key="1">
    <source>
        <dbReference type="ARBA" id="ARBA00022714"/>
    </source>
</evidence>
<dbReference type="PROSITE" id="PS51296">
    <property type="entry name" value="RIESKE"/>
    <property type="match status" value="1"/>
</dbReference>
<keyword evidence="2" id="KW-0479">Metal-binding</keyword>
<name>A0A6C0DFS4_9ZZZZ</name>
<dbReference type="EMBL" id="MN739606">
    <property type="protein sequence ID" value="QHT15333.1"/>
    <property type="molecule type" value="Genomic_DNA"/>
</dbReference>
<keyword evidence="3" id="KW-0560">Oxidoreductase</keyword>
<dbReference type="GO" id="GO:0005506">
    <property type="term" value="F:iron ion binding"/>
    <property type="evidence" value="ECO:0007669"/>
    <property type="project" value="InterPro"/>
</dbReference>
<sequence>MNLFIFLLLLKFNTIETFLFRAPKPETVTKIVKRLVETKFGFKRKQQIIPSYEPLSEIQPVNITNHIHDLTVDERYNLNWYVIGKTSSFRNNHLYKIQVWGEDYVVWRKNKTYYAMDDSCSHRGASLSQGKMKNNNIVCPYHGYEFNSTGVLVKVPGLNFTNTACQNQRTYNVVEQDGWVYLNTISKNLYEPKEIRIYREPEIYSSSFSQVLLNFDFNAFGRIISENSLDVMHIGFVHTFGNKKNPSPTKEVPPYALKDYPFHYKTEYEYNSGPESMAKQVFMVDKLKIENEFILPHTTVARVLFGDYISTVITSTLPLNNTHSKLFVKTYRNFWNTNDTTYLGNYYNNVGDFITEYTMIKTVLQDKAIVENIKHIEGKFNMKYDKLQNVYKTLYKRFVYNQTLIV</sequence>
<dbReference type="Gene3D" id="2.102.10.10">
    <property type="entry name" value="Rieske [2Fe-2S] iron-sulphur domain"/>
    <property type="match status" value="1"/>
</dbReference>
<dbReference type="InterPro" id="IPR050584">
    <property type="entry name" value="Cholesterol_7-desaturase"/>
</dbReference>
<keyword evidence="5" id="KW-0411">Iron-sulfur</keyword>
<dbReference type="Gene3D" id="3.90.380.10">
    <property type="entry name" value="Naphthalene 1,2-dioxygenase Alpha Subunit, Chain A, domain 1"/>
    <property type="match status" value="1"/>
</dbReference>
<evidence type="ECO:0000256" key="2">
    <source>
        <dbReference type="ARBA" id="ARBA00022723"/>
    </source>
</evidence>
<dbReference type="Pfam" id="PF00355">
    <property type="entry name" value="Rieske"/>
    <property type="match status" value="1"/>
</dbReference>
<dbReference type="SUPFAM" id="SSF50022">
    <property type="entry name" value="ISP domain"/>
    <property type="match status" value="1"/>
</dbReference>
<dbReference type="CDD" id="cd03469">
    <property type="entry name" value="Rieske_RO_Alpha_N"/>
    <property type="match status" value="1"/>
</dbReference>
<evidence type="ECO:0000259" key="6">
    <source>
        <dbReference type="PROSITE" id="PS51296"/>
    </source>
</evidence>
<protein>
    <recommendedName>
        <fullName evidence="6">Rieske domain-containing protein</fullName>
    </recommendedName>
</protein>
<dbReference type="PANTHER" id="PTHR21266">
    <property type="entry name" value="IRON-SULFUR DOMAIN CONTAINING PROTEIN"/>
    <property type="match status" value="1"/>
</dbReference>
<dbReference type="GO" id="GO:0016491">
    <property type="term" value="F:oxidoreductase activity"/>
    <property type="evidence" value="ECO:0007669"/>
    <property type="project" value="UniProtKB-KW"/>
</dbReference>
<proteinExistence type="predicted"/>
<keyword evidence="4" id="KW-0408">Iron</keyword>
<dbReference type="PANTHER" id="PTHR21266:SF60">
    <property type="entry name" value="3-KETOSTEROID-9-ALPHA-MONOOXYGENASE, OXYGENASE COMPONENT"/>
    <property type="match status" value="1"/>
</dbReference>
<evidence type="ECO:0000256" key="4">
    <source>
        <dbReference type="ARBA" id="ARBA00023004"/>
    </source>
</evidence>
<accession>A0A6C0DFS4</accession>
<evidence type="ECO:0000256" key="3">
    <source>
        <dbReference type="ARBA" id="ARBA00023002"/>
    </source>
</evidence>